<accession>A0ABD7GNT3</accession>
<dbReference type="EMBL" id="QRBW01000396">
    <property type="protein sequence ID" value="RDT51218.1"/>
    <property type="molecule type" value="Genomic_DNA"/>
</dbReference>
<dbReference type="Proteomes" id="UP000255291">
    <property type="component" value="Unassembled WGS sequence"/>
</dbReference>
<organism evidence="1 2">
    <name type="scientific">Enterobacter roggenkampii</name>
    <dbReference type="NCBI Taxonomy" id="1812935"/>
    <lineage>
        <taxon>Bacteria</taxon>
        <taxon>Pseudomonadati</taxon>
        <taxon>Pseudomonadota</taxon>
        <taxon>Gammaproteobacteria</taxon>
        <taxon>Enterobacterales</taxon>
        <taxon>Enterobacteriaceae</taxon>
        <taxon>Enterobacter</taxon>
        <taxon>Enterobacter cloacae complex</taxon>
    </lineage>
</organism>
<dbReference type="SUPFAM" id="SSF52540">
    <property type="entry name" value="P-loop containing nucleoside triphosphate hydrolases"/>
    <property type="match status" value="1"/>
</dbReference>
<dbReference type="InterPro" id="IPR027417">
    <property type="entry name" value="P-loop_NTPase"/>
</dbReference>
<evidence type="ECO:0008006" key="3">
    <source>
        <dbReference type="Google" id="ProtNLM"/>
    </source>
</evidence>
<reference evidence="1 2" key="1">
    <citation type="submission" date="2018-07" db="EMBL/GenBank/DDBJ databases">
        <title>The use of a cohorting ward and systematic surveillance cultures for the control of a Klebsiella pneumoniae carbapenemase (KPC)-producing Enterobacteriaceae outbreak.</title>
        <authorList>
            <person name="Doi Y."/>
        </authorList>
    </citation>
    <scope>NUCLEOTIDE SEQUENCE [LARGE SCALE GENOMIC DNA]</scope>
    <source>
        <strain evidence="1 2">1-RC-17-04017</strain>
    </source>
</reference>
<proteinExistence type="predicted"/>
<protein>
    <recommendedName>
        <fullName evidence="3">ATP-binding protein</fullName>
    </recommendedName>
</protein>
<evidence type="ECO:0000313" key="2">
    <source>
        <dbReference type="Proteomes" id="UP000255291"/>
    </source>
</evidence>
<feature type="non-terminal residue" evidence="1">
    <location>
        <position position="1"/>
    </location>
</feature>
<feature type="non-terminal residue" evidence="1">
    <location>
        <position position="82"/>
    </location>
</feature>
<dbReference type="Pfam" id="PF13481">
    <property type="entry name" value="AAA_25"/>
    <property type="match status" value="1"/>
</dbReference>
<dbReference type="Gene3D" id="3.40.50.300">
    <property type="entry name" value="P-loop containing nucleotide triphosphate hydrolases"/>
    <property type="match status" value="1"/>
</dbReference>
<comment type="caution">
    <text evidence="1">The sequence shown here is derived from an EMBL/GenBank/DDBJ whole genome shotgun (WGS) entry which is preliminary data.</text>
</comment>
<evidence type="ECO:0000313" key="1">
    <source>
        <dbReference type="EMBL" id="RDT51218.1"/>
    </source>
</evidence>
<sequence length="82" mass="8900">QEIQDATAEADFQDLGPVVAEELIVAKDAGTDRFRVVPPEEFSSGKRMEWIIKGILPRAELCVIYGESGSGKSFLTLDLCAA</sequence>
<dbReference type="RefSeq" id="WP_165852715.1">
    <property type="nucleotide sequence ID" value="NZ_QRBW01000396.1"/>
</dbReference>
<gene>
    <name evidence="1" type="ORF">DXF87_26330</name>
</gene>
<name>A0ABD7GNT3_9ENTR</name>
<dbReference type="AlphaFoldDB" id="A0ABD7GNT3"/>